<keyword evidence="1" id="KW-0472">Membrane</keyword>
<keyword evidence="1" id="KW-1133">Transmembrane helix</keyword>
<feature type="transmembrane region" description="Helical" evidence="1">
    <location>
        <begin position="35"/>
        <end position="57"/>
    </location>
</feature>
<feature type="transmembrane region" description="Helical" evidence="1">
    <location>
        <begin position="69"/>
        <end position="87"/>
    </location>
</feature>
<feature type="transmembrane region" description="Helical" evidence="1">
    <location>
        <begin position="126"/>
        <end position="149"/>
    </location>
</feature>
<accession>A0A2W5NNS1</accession>
<dbReference type="EMBL" id="QFPX01000008">
    <property type="protein sequence ID" value="PZQ54594.1"/>
    <property type="molecule type" value="Genomic_DNA"/>
</dbReference>
<sequence length="185" mass="18615">MPAFYLTLIAVLLAGFGARDQITIASLSARQGQRPGVLLAALLSAGLTAAAAAWAAGFMLAQLPPPARAIFAGIALALAGLESLVLVPRRRLSEPTNSLGALLLVLLASQITDAARFLILGMGVGMAAPIASGAAGAVGGAILAGAAWAAPQILDGTAARWTRRIVGGVLVAAALILFLREFSIL</sequence>
<evidence type="ECO:0008006" key="4">
    <source>
        <dbReference type="Google" id="ProtNLM"/>
    </source>
</evidence>
<evidence type="ECO:0000313" key="2">
    <source>
        <dbReference type="EMBL" id="PZQ54594.1"/>
    </source>
</evidence>
<feature type="transmembrane region" description="Helical" evidence="1">
    <location>
        <begin position="161"/>
        <end position="179"/>
    </location>
</feature>
<organism evidence="2 3">
    <name type="scientific">Novosphingobium pentaromativorans</name>
    <dbReference type="NCBI Taxonomy" id="205844"/>
    <lineage>
        <taxon>Bacteria</taxon>
        <taxon>Pseudomonadati</taxon>
        <taxon>Pseudomonadota</taxon>
        <taxon>Alphaproteobacteria</taxon>
        <taxon>Sphingomonadales</taxon>
        <taxon>Sphingomonadaceae</taxon>
        <taxon>Novosphingobium</taxon>
    </lineage>
</organism>
<comment type="caution">
    <text evidence="2">The sequence shown here is derived from an EMBL/GenBank/DDBJ whole genome shotgun (WGS) entry which is preliminary data.</text>
</comment>
<reference evidence="2 3" key="1">
    <citation type="submission" date="2017-08" db="EMBL/GenBank/DDBJ databases">
        <title>Infants hospitalized years apart are colonized by the same room-sourced microbial strains.</title>
        <authorList>
            <person name="Brooks B."/>
            <person name="Olm M.R."/>
            <person name="Firek B.A."/>
            <person name="Baker R."/>
            <person name="Thomas B.C."/>
            <person name="Morowitz M.J."/>
            <person name="Banfield J.F."/>
        </authorList>
    </citation>
    <scope>NUCLEOTIDE SEQUENCE [LARGE SCALE GENOMIC DNA]</scope>
    <source>
        <strain evidence="2">S2_005_002_R2_33</strain>
    </source>
</reference>
<keyword evidence="1" id="KW-0812">Transmembrane</keyword>
<proteinExistence type="predicted"/>
<protein>
    <recommendedName>
        <fullName evidence="4">GDT1 family protein</fullName>
    </recommendedName>
</protein>
<evidence type="ECO:0000313" key="3">
    <source>
        <dbReference type="Proteomes" id="UP000249082"/>
    </source>
</evidence>
<name>A0A2W5NNS1_9SPHN</name>
<gene>
    <name evidence="2" type="ORF">DI555_11165</name>
</gene>
<evidence type="ECO:0000256" key="1">
    <source>
        <dbReference type="SAM" id="Phobius"/>
    </source>
</evidence>
<dbReference type="Proteomes" id="UP000249082">
    <property type="component" value="Unassembled WGS sequence"/>
</dbReference>
<dbReference type="AlphaFoldDB" id="A0A2W5NNS1"/>
<feature type="transmembrane region" description="Helical" evidence="1">
    <location>
        <begin position="99"/>
        <end position="119"/>
    </location>
</feature>